<feature type="transmembrane region" description="Helical" evidence="7">
    <location>
        <begin position="165"/>
        <end position="185"/>
    </location>
</feature>
<keyword evidence="4 7" id="KW-0812">Transmembrane</keyword>
<dbReference type="CDD" id="cd06173">
    <property type="entry name" value="MFS_MefA_like"/>
    <property type="match status" value="1"/>
</dbReference>
<organism evidence="8 9">
    <name type="scientific">Rossellomorea vietnamensis</name>
    <dbReference type="NCBI Taxonomy" id="218284"/>
    <lineage>
        <taxon>Bacteria</taxon>
        <taxon>Bacillati</taxon>
        <taxon>Bacillota</taxon>
        <taxon>Bacilli</taxon>
        <taxon>Bacillales</taxon>
        <taxon>Bacillaceae</taxon>
        <taxon>Rossellomorea</taxon>
    </lineage>
</organism>
<evidence type="ECO:0000313" key="9">
    <source>
        <dbReference type="Proteomes" id="UP000465062"/>
    </source>
</evidence>
<keyword evidence="5 7" id="KW-1133">Transmembrane helix</keyword>
<feature type="transmembrane region" description="Helical" evidence="7">
    <location>
        <begin position="252"/>
        <end position="269"/>
    </location>
</feature>
<accession>A0A6I6UNT5</accession>
<dbReference type="GO" id="GO:0005886">
    <property type="term" value="C:plasma membrane"/>
    <property type="evidence" value="ECO:0007669"/>
    <property type="project" value="UniProtKB-SubCell"/>
</dbReference>
<dbReference type="Proteomes" id="UP000465062">
    <property type="component" value="Chromosome"/>
</dbReference>
<dbReference type="AlphaFoldDB" id="A0A6I6UNT5"/>
<dbReference type="SUPFAM" id="SSF103473">
    <property type="entry name" value="MFS general substrate transporter"/>
    <property type="match status" value="1"/>
</dbReference>
<keyword evidence="3" id="KW-1003">Cell membrane</keyword>
<proteinExistence type="predicted"/>
<dbReference type="Pfam" id="PF07690">
    <property type="entry name" value="MFS_1"/>
    <property type="match status" value="2"/>
</dbReference>
<feature type="transmembrane region" description="Helical" evidence="7">
    <location>
        <begin position="7"/>
        <end position="28"/>
    </location>
</feature>
<name>A0A6I6UNT5_9BACI</name>
<keyword evidence="2" id="KW-0813">Transport</keyword>
<evidence type="ECO:0000256" key="4">
    <source>
        <dbReference type="ARBA" id="ARBA00022692"/>
    </source>
</evidence>
<evidence type="ECO:0000256" key="1">
    <source>
        <dbReference type="ARBA" id="ARBA00004651"/>
    </source>
</evidence>
<dbReference type="RefSeq" id="WP_159362777.1">
    <property type="nucleotide sequence ID" value="NZ_CP047394.1"/>
</dbReference>
<evidence type="ECO:0000256" key="6">
    <source>
        <dbReference type="ARBA" id="ARBA00023136"/>
    </source>
</evidence>
<dbReference type="GO" id="GO:0022857">
    <property type="term" value="F:transmembrane transporter activity"/>
    <property type="evidence" value="ECO:0007669"/>
    <property type="project" value="InterPro"/>
</dbReference>
<dbReference type="PANTHER" id="PTHR43266:SF7">
    <property type="entry name" value="TRANSPORTER, PUTATIVE-RELATED"/>
    <property type="match status" value="1"/>
</dbReference>
<dbReference type="KEGG" id="bvq:FHE72_20080"/>
<feature type="transmembrane region" description="Helical" evidence="7">
    <location>
        <begin position="368"/>
        <end position="386"/>
    </location>
</feature>
<feature type="transmembrane region" description="Helical" evidence="7">
    <location>
        <begin position="306"/>
        <end position="324"/>
    </location>
</feature>
<feature type="transmembrane region" description="Helical" evidence="7">
    <location>
        <begin position="206"/>
        <end position="232"/>
    </location>
</feature>
<comment type="subcellular location">
    <subcellularLocation>
        <location evidence="1">Cell membrane</location>
        <topology evidence="1">Multi-pass membrane protein</topology>
    </subcellularLocation>
</comment>
<evidence type="ECO:0000256" key="5">
    <source>
        <dbReference type="ARBA" id="ARBA00022989"/>
    </source>
</evidence>
<sequence>MWKNKNVWILLIGEFIAGLGLWLGIIGNLEFMQEKVPSDFLKSVLLASGLLAGLAVGPLAGKITDQANKKTVMLVSGFTRSLSVVFMLSAIYTGSVLWMVVFLVSIQISAAFYFPALQAAIPMVVKESELLQMNGVHMNVATLSRILGTALAGILLVIISLSMLYVLSLVAYLALFVMTWFLTIGESEESHVKTQGNKPKAAGFKEVFPVIRGLPIVFMTLVMTLIPLLFIGGFNLMVINISELQDSSTIKGWIYTAEGIAFMTGAFAVKKIGENVSPYKILFAFSFVIGIAQMLLYFATSPVMSVLAFTVFGFSVGCFFPTAATIFQTRIPKEFHGRFFSFRNMLDRLIFQVVLLLTGLLLDLVGLQIMTVLFGCLSLVMTGLFYSKYRQLKTTVLSEQAS</sequence>
<evidence type="ECO:0000313" key="8">
    <source>
        <dbReference type="EMBL" id="QHE63047.1"/>
    </source>
</evidence>
<reference evidence="8 9" key="1">
    <citation type="submission" date="2019-06" db="EMBL/GenBank/DDBJ databases">
        <title>An operon consisting of a P-type ATPase gene and a transcriptional regular gene given the different cadmium resistance in Bacillus vietamensis 151-6 and Bacillus marisflavi 151-25.</title>
        <authorList>
            <person name="Yu X."/>
        </authorList>
    </citation>
    <scope>NUCLEOTIDE SEQUENCE [LARGE SCALE GENOMIC DNA]</scope>
    <source>
        <strain evidence="8 9">151-6</strain>
    </source>
</reference>
<dbReference type="EMBL" id="CP047394">
    <property type="protein sequence ID" value="QHE63047.1"/>
    <property type="molecule type" value="Genomic_DNA"/>
</dbReference>
<dbReference type="InterPro" id="IPR036259">
    <property type="entry name" value="MFS_trans_sf"/>
</dbReference>
<dbReference type="InterPro" id="IPR011701">
    <property type="entry name" value="MFS"/>
</dbReference>
<dbReference type="Gene3D" id="1.20.1250.20">
    <property type="entry name" value="MFS general substrate transporter like domains"/>
    <property type="match status" value="1"/>
</dbReference>
<keyword evidence="6 7" id="KW-0472">Membrane</keyword>
<feature type="transmembrane region" description="Helical" evidence="7">
    <location>
        <begin position="138"/>
        <end position="159"/>
    </location>
</feature>
<protein>
    <submittedName>
        <fullName evidence="8">MFS transporter</fullName>
    </submittedName>
</protein>
<dbReference type="PANTHER" id="PTHR43266">
    <property type="entry name" value="MACROLIDE-EFFLUX PROTEIN"/>
    <property type="match status" value="1"/>
</dbReference>
<evidence type="ECO:0000256" key="3">
    <source>
        <dbReference type="ARBA" id="ARBA00022475"/>
    </source>
</evidence>
<feature type="transmembrane region" description="Helical" evidence="7">
    <location>
        <begin position="281"/>
        <end position="300"/>
    </location>
</feature>
<feature type="transmembrane region" description="Helical" evidence="7">
    <location>
        <begin position="40"/>
        <end position="60"/>
    </location>
</feature>
<evidence type="ECO:0000256" key="7">
    <source>
        <dbReference type="SAM" id="Phobius"/>
    </source>
</evidence>
<gene>
    <name evidence="8" type="ORF">FHE72_20080</name>
</gene>
<evidence type="ECO:0000256" key="2">
    <source>
        <dbReference type="ARBA" id="ARBA00022448"/>
    </source>
</evidence>